<evidence type="ECO:0000313" key="3">
    <source>
        <dbReference type="Proteomes" id="UP000051330"/>
    </source>
</evidence>
<reference evidence="2 3" key="1">
    <citation type="journal article" date="2015" name="Genome Announc.">
        <title>Expanding the biotechnology potential of lactobacilli through comparative genomics of 213 strains and associated genera.</title>
        <authorList>
            <person name="Sun Z."/>
            <person name="Harris H.M."/>
            <person name="McCann A."/>
            <person name="Guo C."/>
            <person name="Argimon S."/>
            <person name="Zhang W."/>
            <person name="Yang X."/>
            <person name="Jeffery I.B."/>
            <person name="Cooney J.C."/>
            <person name="Kagawa T.F."/>
            <person name="Liu W."/>
            <person name="Song Y."/>
            <person name="Salvetti E."/>
            <person name="Wrobel A."/>
            <person name="Rasinkangas P."/>
            <person name="Parkhill J."/>
            <person name="Rea M.C."/>
            <person name="O'Sullivan O."/>
            <person name="Ritari J."/>
            <person name="Douillard F.P."/>
            <person name="Paul Ross R."/>
            <person name="Yang R."/>
            <person name="Briner A.E."/>
            <person name="Felis G.E."/>
            <person name="de Vos W.M."/>
            <person name="Barrangou R."/>
            <person name="Klaenhammer T.R."/>
            <person name="Caufield P.W."/>
            <person name="Cui Y."/>
            <person name="Zhang H."/>
            <person name="O'Toole P.W."/>
        </authorList>
    </citation>
    <scope>NUCLEOTIDE SEQUENCE [LARGE SCALE GENOMIC DNA]</scope>
    <source>
        <strain evidence="2 3">DSM 12744</strain>
    </source>
</reference>
<dbReference type="STRING" id="1423792.FD09_GL001697"/>
<dbReference type="Pfam" id="PF00534">
    <property type="entry name" value="Glycos_transf_1"/>
    <property type="match status" value="1"/>
</dbReference>
<accession>A0A0R1MKQ1</accession>
<gene>
    <name evidence="2" type="ORF">FD09_GL001697</name>
</gene>
<feature type="domain" description="Glycosyl transferase family 1" evidence="1">
    <location>
        <begin position="153"/>
        <end position="313"/>
    </location>
</feature>
<name>A0A0R1MKQ1_9LACO</name>
<proteinExistence type="predicted"/>
<dbReference type="Proteomes" id="UP000051330">
    <property type="component" value="Unassembled WGS sequence"/>
</dbReference>
<dbReference type="InterPro" id="IPR050194">
    <property type="entry name" value="Glycosyltransferase_grp1"/>
</dbReference>
<dbReference type="PANTHER" id="PTHR45947:SF3">
    <property type="entry name" value="SULFOQUINOVOSYL TRANSFERASE SQD2"/>
    <property type="match status" value="1"/>
</dbReference>
<keyword evidence="3" id="KW-1185">Reference proteome</keyword>
<dbReference type="InterPro" id="IPR001296">
    <property type="entry name" value="Glyco_trans_1"/>
</dbReference>
<organism evidence="2 3">
    <name type="scientific">Schleiferilactobacillus perolens DSM 12744</name>
    <dbReference type="NCBI Taxonomy" id="1423792"/>
    <lineage>
        <taxon>Bacteria</taxon>
        <taxon>Bacillati</taxon>
        <taxon>Bacillota</taxon>
        <taxon>Bacilli</taxon>
        <taxon>Lactobacillales</taxon>
        <taxon>Lactobacillaceae</taxon>
        <taxon>Schleiferilactobacillus</taxon>
    </lineage>
</organism>
<dbReference type="OrthoDB" id="9802525at2"/>
<dbReference type="CDD" id="cd03801">
    <property type="entry name" value="GT4_PimA-like"/>
    <property type="match status" value="1"/>
</dbReference>
<evidence type="ECO:0000313" key="2">
    <source>
        <dbReference type="EMBL" id="KRL08073.1"/>
    </source>
</evidence>
<comment type="caution">
    <text evidence="2">The sequence shown here is derived from an EMBL/GenBank/DDBJ whole genome shotgun (WGS) entry which is preliminary data.</text>
</comment>
<dbReference type="EMBL" id="AZEC01000027">
    <property type="protein sequence ID" value="KRL08073.1"/>
    <property type="molecule type" value="Genomic_DNA"/>
</dbReference>
<dbReference type="PANTHER" id="PTHR45947">
    <property type="entry name" value="SULFOQUINOVOSYL TRANSFERASE SQD2"/>
    <property type="match status" value="1"/>
</dbReference>
<evidence type="ECO:0000259" key="1">
    <source>
        <dbReference type="Pfam" id="PF00534"/>
    </source>
</evidence>
<dbReference type="PATRIC" id="fig|1423792.3.peg.1721"/>
<sequence length="348" mass="39700">MIKIHMFSSATKVAGQGVGSAYTELMGMLTHHFPNEFDIRVNDYSASDISHYHTIDPQFFLTMHAKKRGRRIGYVHFLPETLKGSLSIPFPADEVFYKYVIAFYKSMDQLVVVNPSFIPKLADYGIPASTVEYIPNFVSKEAFYAYTPAEKMTLRAQLKISPDDFVVFGNGQVQERKGVKDFIQLAKDHPNVKFIWAGGFSFGRLTDGYDDFKRAIDNPPANLTFTGIIPRDKMRDYYNVADLFLLPSFDELFPMSVLEAYACGVPVMLRDLSLYHAIINNRYVPAANEQEMARQLEQFVNDPSQLSPWRAAANAASAYYSEDRLANIWHQFYTTQAKLGQRPRRRTS</sequence>
<dbReference type="SUPFAM" id="SSF53756">
    <property type="entry name" value="UDP-Glycosyltransferase/glycogen phosphorylase"/>
    <property type="match status" value="1"/>
</dbReference>
<protein>
    <submittedName>
        <fullName evidence="2">RfaG</fullName>
    </submittedName>
</protein>
<dbReference type="GO" id="GO:0016757">
    <property type="term" value="F:glycosyltransferase activity"/>
    <property type="evidence" value="ECO:0007669"/>
    <property type="project" value="InterPro"/>
</dbReference>
<dbReference type="Gene3D" id="3.40.50.2000">
    <property type="entry name" value="Glycogen Phosphorylase B"/>
    <property type="match status" value="2"/>
</dbReference>
<dbReference type="AlphaFoldDB" id="A0A0R1MKQ1"/>
<dbReference type="RefSeq" id="WP_057822511.1">
    <property type="nucleotide sequence ID" value="NZ_AZEC01000027.1"/>
</dbReference>